<dbReference type="CDD" id="cd23814">
    <property type="entry name" value="UEV_AKTIP"/>
    <property type="match status" value="1"/>
</dbReference>
<feature type="domain" description="UBC core" evidence="2">
    <location>
        <begin position="29"/>
        <end position="177"/>
    </location>
</feature>
<dbReference type="PROSITE" id="PS50127">
    <property type="entry name" value="UBC_2"/>
    <property type="match status" value="1"/>
</dbReference>
<organism evidence="3 4">
    <name type="scientific">Angiostrongylus cantonensis</name>
    <name type="common">Rat lungworm</name>
    <dbReference type="NCBI Taxonomy" id="6313"/>
    <lineage>
        <taxon>Eukaryota</taxon>
        <taxon>Metazoa</taxon>
        <taxon>Ecdysozoa</taxon>
        <taxon>Nematoda</taxon>
        <taxon>Chromadorea</taxon>
        <taxon>Rhabditida</taxon>
        <taxon>Rhabditina</taxon>
        <taxon>Rhabditomorpha</taxon>
        <taxon>Strongyloidea</taxon>
        <taxon>Metastrongylidae</taxon>
        <taxon>Angiostrongylus</taxon>
    </lineage>
</organism>
<dbReference type="SUPFAM" id="SSF54495">
    <property type="entry name" value="UBC-like"/>
    <property type="match status" value="1"/>
</dbReference>
<name>A0A0K0CUX8_ANGCA</name>
<dbReference type="Pfam" id="PF00179">
    <property type="entry name" value="UQ_con"/>
    <property type="match status" value="1"/>
</dbReference>
<keyword evidence="1" id="KW-1133">Transmembrane helix</keyword>
<dbReference type="InterPro" id="IPR016135">
    <property type="entry name" value="UBQ-conjugating_enzyme/RWD"/>
</dbReference>
<protein>
    <submittedName>
        <fullName evidence="4">UBIQUITIN_CONJUGAT_2 domain-containing protein</fullName>
    </submittedName>
</protein>
<keyword evidence="1" id="KW-0812">Transmembrane</keyword>
<evidence type="ECO:0000313" key="3">
    <source>
        <dbReference type="Proteomes" id="UP000035642"/>
    </source>
</evidence>
<sequence>MSVGKEDNGCEFAVEAKGVEPLKIVPSYLARHALSSEFARVCRQPIDGMYVVPSANDQFTWFGLLFIRRGIFGGGIFRFSIRMPRGFPNTTYLPVVKFDLHIFHPDICPINRTLDLRRYFPEGWKKDKHHIQNVLLVVLVTHIFPKRILSIAKICVNQSRMEVYGQPENADDANVLR</sequence>
<evidence type="ECO:0000256" key="1">
    <source>
        <dbReference type="SAM" id="Phobius"/>
    </source>
</evidence>
<proteinExistence type="predicted"/>
<feature type="transmembrane region" description="Helical" evidence="1">
    <location>
        <begin position="59"/>
        <end position="77"/>
    </location>
</feature>
<reference evidence="4" key="2">
    <citation type="submission" date="2017-02" db="UniProtKB">
        <authorList>
            <consortium name="WormBaseParasite"/>
        </authorList>
    </citation>
    <scope>IDENTIFICATION</scope>
</reference>
<accession>A0A0K0CUX8</accession>
<dbReference type="AlphaFoldDB" id="A0A0K0CUX8"/>
<dbReference type="Gene3D" id="3.10.110.10">
    <property type="entry name" value="Ubiquitin Conjugating Enzyme"/>
    <property type="match status" value="1"/>
</dbReference>
<dbReference type="Proteomes" id="UP000035642">
    <property type="component" value="Unassembled WGS sequence"/>
</dbReference>
<evidence type="ECO:0000259" key="2">
    <source>
        <dbReference type="PROSITE" id="PS50127"/>
    </source>
</evidence>
<keyword evidence="1" id="KW-0472">Membrane</keyword>
<dbReference type="WBParaSite" id="ACAC_0000107001-mRNA-1">
    <property type="protein sequence ID" value="ACAC_0000107001-mRNA-1"/>
    <property type="gene ID" value="ACAC_0000107001"/>
</dbReference>
<reference evidence="3" key="1">
    <citation type="submission" date="2012-09" db="EMBL/GenBank/DDBJ databases">
        <authorList>
            <person name="Martin A.A."/>
        </authorList>
    </citation>
    <scope>NUCLEOTIDE SEQUENCE</scope>
</reference>
<keyword evidence="3" id="KW-1185">Reference proteome</keyword>
<dbReference type="InterPro" id="IPR000608">
    <property type="entry name" value="UBC"/>
</dbReference>
<evidence type="ECO:0000313" key="4">
    <source>
        <dbReference type="WBParaSite" id="ACAC_0000107001-mRNA-1"/>
    </source>
</evidence>
<dbReference type="STRING" id="6313.A0A0K0CUX8"/>